<evidence type="ECO:0000313" key="6">
    <source>
        <dbReference type="Proteomes" id="UP001186944"/>
    </source>
</evidence>
<dbReference type="PRINTS" id="PR00457">
    <property type="entry name" value="ANPEROXIDASE"/>
</dbReference>
<protein>
    <submittedName>
        <fullName evidence="5">Uncharacterized protein</fullName>
    </submittedName>
</protein>
<dbReference type="PANTHER" id="PTHR11475:SF4">
    <property type="entry name" value="CHORION PEROXIDASE"/>
    <property type="match status" value="1"/>
</dbReference>
<dbReference type="GO" id="GO:0006979">
    <property type="term" value="P:response to oxidative stress"/>
    <property type="evidence" value="ECO:0007669"/>
    <property type="project" value="InterPro"/>
</dbReference>
<keyword evidence="3" id="KW-0325">Glycoprotein</keyword>
<accession>A0AA88YWJ8</accession>
<dbReference type="PANTHER" id="PTHR11475">
    <property type="entry name" value="OXIDASE/PEROXIDASE"/>
    <property type="match status" value="1"/>
</dbReference>
<dbReference type="PROSITE" id="PS50292">
    <property type="entry name" value="PEROXIDASE_3"/>
    <property type="match status" value="1"/>
</dbReference>
<gene>
    <name evidence="5" type="ORF">FSP39_003895</name>
</gene>
<dbReference type="Pfam" id="PF03098">
    <property type="entry name" value="An_peroxidase"/>
    <property type="match status" value="1"/>
</dbReference>
<dbReference type="InterPro" id="IPR010255">
    <property type="entry name" value="Haem_peroxidase_sf"/>
</dbReference>
<evidence type="ECO:0000256" key="4">
    <source>
        <dbReference type="PIRSR" id="PIRSR619791-2"/>
    </source>
</evidence>
<keyword evidence="4" id="KW-0408">Iron</keyword>
<evidence type="ECO:0000256" key="2">
    <source>
        <dbReference type="ARBA" id="ARBA00022525"/>
    </source>
</evidence>
<keyword evidence="4" id="KW-0479">Metal-binding</keyword>
<dbReference type="EMBL" id="VSWD01000001">
    <property type="protein sequence ID" value="KAK3108240.1"/>
    <property type="molecule type" value="Genomic_DNA"/>
</dbReference>
<reference evidence="5" key="1">
    <citation type="submission" date="2019-08" db="EMBL/GenBank/DDBJ databases">
        <title>The improved chromosome-level genome for the pearl oyster Pinctada fucata martensii using PacBio sequencing and Hi-C.</title>
        <authorList>
            <person name="Zheng Z."/>
        </authorList>
    </citation>
    <scope>NUCLEOTIDE SEQUENCE</scope>
    <source>
        <strain evidence="5">ZZ-2019</strain>
        <tissue evidence="5">Adductor muscle</tissue>
    </source>
</reference>
<proteinExistence type="predicted"/>
<comment type="subcellular location">
    <subcellularLocation>
        <location evidence="1">Secreted</location>
    </subcellularLocation>
</comment>
<feature type="binding site" description="axial binding residue" evidence="4">
    <location>
        <position position="77"/>
    </location>
    <ligand>
        <name>heme b</name>
        <dbReference type="ChEBI" id="CHEBI:60344"/>
    </ligand>
    <ligandPart>
        <name>Fe</name>
        <dbReference type="ChEBI" id="CHEBI:18248"/>
    </ligandPart>
</feature>
<keyword evidence="4" id="KW-0349">Heme</keyword>
<comment type="caution">
    <text evidence="5">The sequence shown here is derived from an EMBL/GenBank/DDBJ whole genome shotgun (WGS) entry which is preliminary data.</text>
</comment>
<dbReference type="InterPro" id="IPR019791">
    <property type="entry name" value="Haem_peroxidase_animal"/>
</dbReference>
<organism evidence="5 6">
    <name type="scientific">Pinctada imbricata</name>
    <name type="common">Atlantic pearl-oyster</name>
    <name type="synonym">Pinctada martensii</name>
    <dbReference type="NCBI Taxonomy" id="66713"/>
    <lineage>
        <taxon>Eukaryota</taxon>
        <taxon>Metazoa</taxon>
        <taxon>Spiralia</taxon>
        <taxon>Lophotrochozoa</taxon>
        <taxon>Mollusca</taxon>
        <taxon>Bivalvia</taxon>
        <taxon>Autobranchia</taxon>
        <taxon>Pteriomorphia</taxon>
        <taxon>Pterioida</taxon>
        <taxon>Pterioidea</taxon>
        <taxon>Pteriidae</taxon>
        <taxon>Pinctada</taxon>
    </lineage>
</organism>
<dbReference type="GO" id="GO:0046872">
    <property type="term" value="F:metal ion binding"/>
    <property type="evidence" value="ECO:0007669"/>
    <property type="project" value="UniProtKB-KW"/>
</dbReference>
<evidence type="ECO:0000256" key="1">
    <source>
        <dbReference type="ARBA" id="ARBA00004613"/>
    </source>
</evidence>
<evidence type="ECO:0000256" key="3">
    <source>
        <dbReference type="ARBA" id="ARBA00023180"/>
    </source>
</evidence>
<dbReference type="GO" id="GO:0004601">
    <property type="term" value="F:peroxidase activity"/>
    <property type="evidence" value="ECO:0007669"/>
    <property type="project" value="InterPro"/>
</dbReference>
<name>A0AA88YWJ8_PINIB</name>
<dbReference type="Proteomes" id="UP001186944">
    <property type="component" value="Unassembled WGS sequence"/>
</dbReference>
<keyword evidence="2" id="KW-0964">Secreted</keyword>
<sequence length="302" mass="34992">MNAHWNDNKIYNEARKIVGAIIQHITYKEYLLNVLNDPTREKYGLKLSNTGFVDEYEASVNPTIKNAFAAAAYRFGHSMIPPVEGLKKKNNRLVEDEFLEQIFLDQDFLLQKSARAVEMLAQYAITEPSREVDRFFESAIRNRLFENVEDVGFDLTALNIQRGRDHGLPAYVDWRVYCELDTEKLISFQELHLTHDQHAIEQLGKAYANVRDIDLYAGAMSEQRLPNSYVGPTFSCLIGEQFEALKKGDRFWYEMPTRQGFKEGKILQSFELNNLKMIEAKLNLALRTSDLREQSHDVHTIF</sequence>
<dbReference type="SUPFAM" id="SSF48113">
    <property type="entry name" value="Heme-dependent peroxidases"/>
    <property type="match status" value="1"/>
</dbReference>
<dbReference type="GO" id="GO:0005576">
    <property type="term" value="C:extracellular region"/>
    <property type="evidence" value="ECO:0007669"/>
    <property type="project" value="UniProtKB-SubCell"/>
</dbReference>
<dbReference type="AlphaFoldDB" id="A0AA88YWJ8"/>
<evidence type="ECO:0000313" key="5">
    <source>
        <dbReference type="EMBL" id="KAK3108240.1"/>
    </source>
</evidence>
<dbReference type="InterPro" id="IPR037120">
    <property type="entry name" value="Haem_peroxidase_sf_animal"/>
</dbReference>
<keyword evidence="6" id="KW-1185">Reference proteome</keyword>
<dbReference type="Gene3D" id="1.10.640.10">
    <property type="entry name" value="Haem peroxidase domain superfamily, animal type"/>
    <property type="match status" value="1"/>
</dbReference>
<dbReference type="GO" id="GO:0020037">
    <property type="term" value="F:heme binding"/>
    <property type="evidence" value="ECO:0007669"/>
    <property type="project" value="InterPro"/>
</dbReference>